<dbReference type="EMBL" id="CAXAMN010024373">
    <property type="protein sequence ID" value="CAK9086147.1"/>
    <property type="molecule type" value="Genomic_DNA"/>
</dbReference>
<evidence type="ECO:0000256" key="1">
    <source>
        <dbReference type="ARBA" id="ARBA00022614"/>
    </source>
</evidence>
<organism evidence="3 5">
    <name type="scientific">Durusdinium trenchii</name>
    <dbReference type="NCBI Taxonomy" id="1381693"/>
    <lineage>
        <taxon>Eukaryota</taxon>
        <taxon>Sar</taxon>
        <taxon>Alveolata</taxon>
        <taxon>Dinophyceae</taxon>
        <taxon>Suessiales</taxon>
        <taxon>Symbiodiniaceae</taxon>
        <taxon>Durusdinium</taxon>
    </lineage>
</organism>
<evidence type="ECO:0000313" key="3">
    <source>
        <dbReference type="EMBL" id="CAK9086080.1"/>
    </source>
</evidence>
<evidence type="ECO:0000313" key="4">
    <source>
        <dbReference type="EMBL" id="CAK9086147.1"/>
    </source>
</evidence>
<gene>
    <name evidence="3" type="ORF">CCMP2556_LOCUS41742</name>
    <name evidence="4" type="ORF">CCMP2556_LOCUS41769</name>
</gene>
<dbReference type="Proteomes" id="UP001642484">
    <property type="component" value="Unassembled WGS sequence"/>
</dbReference>
<keyword evidence="5" id="KW-1185">Reference proteome</keyword>
<dbReference type="SUPFAM" id="SSF52075">
    <property type="entry name" value="Outer arm dynein light chain 1"/>
    <property type="match status" value="1"/>
</dbReference>
<protein>
    <submittedName>
        <fullName evidence="3">Uncharacterized protein</fullName>
    </submittedName>
</protein>
<accession>A0ABP0QF48</accession>
<dbReference type="InterPro" id="IPR001611">
    <property type="entry name" value="Leu-rich_rpt"/>
</dbReference>
<proteinExistence type="predicted"/>
<dbReference type="EMBL" id="CAXAMN010024362">
    <property type="protein sequence ID" value="CAK9086080.1"/>
    <property type="molecule type" value="Genomic_DNA"/>
</dbReference>
<keyword evidence="1" id="KW-0433">Leucine-rich repeat</keyword>
<dbReference type="Gene3D" id="3.80.10.10">
    <property type="entry name" value="Ribonuclease Inhibitor"/>
    <property type="match status" value="1"/>
</dbReference>
<keyword evidence="2" id="KW-0677">Repeat</keyword>
<dbReference type="InterPro" id="IPR050576">
    <property type="entry name" value="Cilia_flagella_integrity"/>
</dbReference>
<dbReference type="PANTHER" id="PTHR45973">
    <property type="entry name" value="PROTEIN PHOSPHATASE 1 REGULATORY SUBUNIT SDS22-RELATED"/>
    <property type="match status" value="1"/>
</dbReference>
<reference evidence="3 5" key="1">
    <citation type="submission" date="2024-02" db="EMBL/GenBank/DDBJ databases">
        <authorList>
            <person name="Chen Y."/>
            <person name="Shah S."/>
            <person name="Dougan E. K."/>
            <person name="Thang M."/>
            <person name="Chan C."/>
        </authorList>
    </citation>
    <scope>NUCLEOTIDE SEQUENCE [LARGE SCALE GENOMIC DNA]</scope>
</reference>
<dbReference type="PANTHER" id="PTHR45973:SF35">
    <property type="entry name" value="LEUCINE-RICH REPEAT-CONTAINING PROTEIN 43"/>
    <property type="match status" value="1"/>
</dbReference>
<dbReference type="PROSITE" id="PS51450">
    <property type="entry name" value="LRR"/>
    <property type="match status" value="1"/>
</dbReference>
<evidence type="ECO:0000313" key="5">
    <source>
        <dbReference type="Proteomes" id="UP001642484"/>
    </source>
</evidence>
<evidence type="ECO:0000256" key="2">
    <source>
        <dbReference type="ARBA" id="ARBA00022737"/>
    </source>
</evidence>
<comment type="caution">
    <text evidence="3">The sequence shown here is derived from an EMBL/GenBank/DDBJ whole genome shotgun (WGS) entry which is preliminary data.</text>
</comment>
<sequence>MAAAELADIRKIEGLEKCTELQLYVPFNQIKEGLLCVSEVKTAYEDKHVLWLAGNQLRSLEGLDLPNLTELNAAFRPKGGASNELSSVVGAFDELPQLKTLNLAGNRLCSFKEVLDLARRNSLTALSFADPDFGENPICTLCNYQTYILYHLPKLQVHDQMYVDAEAHQVAQAAYAKKRLEPGHCSL</sequence>
<dbReference type="InterPro" id="IPR032675">
    <property type="entry name" value="LRR_dom_sf"/>
</dbReference>
<name>A0ABP0QF48_9DINO</name>